<feature type="domain" description="Activator of Hsp90 ATPase homologue 1/2-like C-terminal" evidence="2">
    <location>
        <begin position="14"/>
        <end position="153"/>
    </location>
</feature>
<evidence type="ECO:0000313" key="3">
    <source>
        <dbReference type="EMBL" id="GAA0370319.1"/>
    </source>
</evidence>
<name>A0ABN0XQJ9_9LACT</name>
<accession>A0ABN0XQJ9</accession>
<dbReference type="Gene3D" id="3.30.530.20">
    <property type="match status" value="1"/>
</dbReference>
<dbReference type="InterPro" id="IPR013538">
    <property type="entry name" value="ASHA1/2-like_C"/>
</dbReference>
<organism evidence="3 4">
    <name type="scientific">Alkalibacterium iburiense</name>
    <dbReference type="NCBI Taxonomy" id="290589"/>
    <lineage>
        <taxon>Bacteria</taxon>
        <taxon>Bacillati</taxon>
        <taxon>Bacillota</taxon>
        <taxon>Bacilli</taxon>
        <taxon>Lactobacillales</taxon>
        <taxon>Carnobacteriaceae</taxon>
        <taxon>Alkalibacterium</taxon>
    </lineage>
</organism>
<dbReference type="Proteomes" id="UP001501166">
    <property type="component" value="Unassembled WGS sequence"/>
</dbReference>
<sequence length="156" mass="17279">MHGRIDTASRVIQASPRALYQAFINPESLASWLPPKGMSAHVDLFEPRKGGRYKLTLTYESEDAVKGKTSENTDVSQGVFLEIVPHKKIVQSGMFDSEDPAFSGEMVQSWYFEAVSEGTKVTLICENVPIGVRKSDHLDGLNSTLNNLAAFMEELK</sequence>
<dbReference type="SUPFAM" id="SSF55961">
    <property type="entry name" value="Bet v1-like"/>
    <property type="match status" value="1"/>
</dbReference>
<keyword evidence="4" id="KW-1185">Reference proteome</keyword>
<dbReference type="InterPro" id="IPR023393">
    <property type="entry name" value="START-like_dom_sf"/>
</dbReference>
<gene>
    <name evidence="3" type="ORF">GCM10008932_22300</name>
</gene>
<dbReference type="EMBL" id="BAAACW010000148">
    <property type="protein sequence ID" value="GAA0370319.1"/>
    <property type="molecule type" value="Genomic_DNA"/>
</dbReference>
<dbReference type="Pfam" id="PF08327">
    <property type="entry name" value="AHSA1"/>
    <property type="match status" value="1"/>
</dbReference>
<evidence type="ECO:0000259" key="2">
    <source>
        <dbReference type="Pfam" id="PF08327"/>
    </source>
</evidence>
<reference evidence="3 4" key="1">
    <citation type="journal article" date="2019" name="Int. J. Syst. Evol. Microbiol.">
        <title>The Global Catalogue of Microorganisms (GCM) 10K type strain sequencing project: providing services to taxonomists for standard genome sequencing and annotation.</title>
        <authorList>
            <consortium name="The Broad Institute Genomics Platform"/>
            <consortium name="The Broad Institute Genome Sequencing Center for Infectious Disease"/>
            <person name="Wu L."/>
            <person name="Ma J."/>
        </authorList>
    </citation>
    <scope>NUCLEOTIDE SEQUENCE [LARGE SCALE GENOMIC DNA]</scope>
    <source>
        <strain evidence="3 4">JCM 12662</strain>
    </source>
</reference>
<evidence type="ECO:0000313" key="4">
    <source>
        <dbReference type="Proteomes" id="UP001501166"/>
    </source>
</evidence>
<dbReference type="RefSeq" id="WP_343756655.1">
    <property type="nucleotide sequence ID" value="NZ_BAAACW010000148.1"/>
</dbReference>
<proteinExistence type="inferred from homology"/>
<comment type="caution">
    <text evidence="3">The sequence shown here is derived from an EMBL/GenBank/DDBJ whole genome shotgun (WGS) entry which is preliminary data.</text>
</comment>
<evidence type="ECO:0000256" key="1">
    <source>
        <dbReference type="ARBA" id="ARBA00006817"/>
    </source>
</evidence>
<comment type="similarity">
    <text evidence="1">Belongs to the AHA1 family.</text>
</comment>
<protein>
    <recommendedName>
        <fullName evidence="2">Activator of Hsp90 ATPase homologue 1/2-like C-terminal domain-containing protein</fullName>
    </recommendedName>
</protein>